<gene>
    <name evidence="1" type="ORF">Vadar_016272</name>
</gene>
<comment type="caution">
    <text evidence="1">The sequence shown here is derived from an EMBL/GenBank/DDBJ whole genome shotgun (WGS) entry which is preliminary data.</text>
</comment>
<dbReference type="Proteomes" id="UP000828048">
    <property type="component" value="Chromosome 1"/>
</dbReference>
<accession>A0ACB7XRU8</accession>
<name>A0ACB7XRU8_9ERIC</name>
<protein>
    <submittedName>
        <fullName evidence="1">Uncharacterized protein</fullName>
    </submittedName>
</protein>
<evidence type="ECO:0000313" key="1">
    <source>
        <dbReference type="EMBL" id="KAH7843409.1"/>
    </source>
</evidence>
<reference evidence="1 2" key="1">
    <citation type="journal article" date="2021" name="Hortic Res">
        <title>High-quality reference genome and annotation aids understanding of berry development for evergreen blueberry (Vaccinium darrowii).</title>
        <authorList>
            <person name="Yu J."/>
            <person name="Hulse-Kemp A.M."/>
            <person name="Babiker E."/>
            <person name="Staton M."/>
        </authorList>
    </citation>
    <scope>NUCLEOTIDE SEQUENCE [LARGE SCALE GENOMIC DNA]</scope>
    <source>
        <strain evidence="2">cv. NJ 8807/NJ 8810</strain>
        <tissue evidence="1">Young leaf</tissue>
    </source>
</reference>
<dbReference type="EMBL" id="CM037151">
    <property type="protein sequence ID" value="KAH7843409.1"/>
    <property type="molecule type" value="Genomic_DNA"/>
</dbReference>
<evidence type="ECO:0000313" key="2">
    <source>
        <dbReference type="Proteomes" id="UP000828048"/>
    </source>
</evidence>
<sequence length="156" mass="17481">MALPVVFSSTTSTPSIPFLSSPSPSHVSALSIAANPFYRLRKNFTSLHSRSVCRIQIKTSSILKGRVALVVKASSEAGEIGPDSVEPPSEGEKTDIPVEDLPLESKQAKKQLLLEQRLRMKLAKKIRLKRKRLVTKRRLRKKGRWPPSLMRKNKNV</sequence>
<proteinExistence type="predicted"/>
<organism evidence="1 2">
    <name type="scientific">Vaccinium darrowii</name>
    <dbReference type="NCBI Taxonomy" id="229202"/>
    <lineage>
        <taxon>Eukaryota</taxon>
        <taxon>Viridiplantae</taxon>
        <taxon>Streptophyta</taxon>
        <taxon>Embryophyta</taxon>
        <taxon>Tracheophyta</taxon>
        <taxon>Spermatophyta</taxon>
        <taxon>Magnoliopsida</taxon>
        <taxon>eudicotyledons</taxon>
        <taxon>Gunneridae</taxon>
        <taxon>Pentapetalae</taxon>
        <taxon>asterids</taxon>
        <taxon>Ericales</taxon>
        <taxon>Ericaceae</taxon>
        <taxon>Vaccinioideae</taxon>
        <taxon>Vaccinieae</taxon>
        <taxon>Vaccinium</taxon>
    </lineage>
</organism>
<keyword evidence="2" id="KW-1185">Reference proteome</keyword>